<keyword evidence="1" id="KW-0040">ANK repeat</keyword>
<dbReference type="PROSITE" id="PS50297">
    <property type="entry name" value="ANK_REP_REGION"/>
    <property type="match status" value="1"/>
</dbReference>
<dbReference type="SMART" id="SM00248">
    <property type="entry name" value="ANK"/>
    <property type="match status" value="2"/>
</dbReference>
<dbReference type="EMBL" id="JAVHNQ010000006">
    <property type="protein sequence ID" value="KAK6343948.1"/>
    <property type="molecule type" value="Genomic_DNA"/>
</dbReference>
<dbReference type="InterPro" id="IPR036770">
    <property type="entry name" value="Ankyrin_rpt-contain_sf"/>
</dbReference>
<gene>
    <name evidence="3" type="ORF">TWF696_007601</name>
</gene>
<dbReference type="Gene3D" id="1.25.40.20">
    <property type="entry name" value="Ankyrin repeat-containing domain"/>
    <property type="match status" value="1"/>
</dbReference>
<feature type="region of interest" description="Disordered" evidence="2">
    <location>
        <begin position="869"/>
        <end position="913"/>
    </location>
</feature>
<evidence type="ECO:0000256" key="2">
    <source>
        <dbReference type="SAM" id="MobiDB-lite"/>
    </source>
</evidence>
<feature type="repeat" description="ANK" evidence="1">
    <location>
        <begin position="693"/>
        <end position="725"/>
    </location>
</feature>
<comment type="caution">
    <text evidence="3">The sequence shown here is derived from an EMBL/GenBank/DDBJ whole genome shotgun (WGS) entry which is preliminary data.</text>
</comment>
<sequence length="913" mass="103721">MNAAHELGPTRRLDEEHDLLTVENVDGADFRSYFAQVKIGVIETHSPIIVQDSANEDVPRPKATVEHVAPSTISNENSQLGANYSVTENSENRNIALDLADTAEQDDVDEEMDPAVGGFVMYLSDKASYEIQQDNANAARPYIDRLREIKGTRKVIAELRHQTYSRIVARQIERLREGDVASVHKTLREILIPGGQVLAPYKDEVTDAVTDFYLDQAEEKLSKSEYEEAVEIIYHVRMRATEDNRSEKYVNAAADFMKRVGTGMVDDALNRIGKGDFVAARHIFYALYRTEGLSEYICPVGQALAGEYLKIALEYLVADQLDDGWRTLRTAHLVLDLLSPGSPKSRQFPKSQDFIDYLGQEPDSQFLERTYDVHDGLSPELIDIRFAHLDQFMSILEREIMNDLTQEDWEKAFERLLSLRLLQKVPPRIQPTNGHQMLAKWAAIELFTNTRIRNWEVIIGKDMLLGQVTAQTDHMLPEYRFLYYLSCAEIWYFYFRDMDTTLKYCQQAIRLDTVPSFLKNGSDALYLQARVFARKGLPLDADYCYSLLSKRPNNPWSIYGSPGAVLRQSGIDIVRGLLIGINRQKLSVIMSLMSRGEHNSGEVVSLDPRMVAKQNYYHKNPRSVKLVNALFADDVKWITEFHDIPMNIEPSIFPDHEAFTGSFLHFVSFFTPSTYLRICLRNPWLSVNLKSIGGKTPLHLAAKVFAADNVKMLLEVGANFEAVDNYGNTPLHDMLSISPDDYLQELPVQEALQLLLDLKAQDANGQVRRTLEARNTTLQTPLHKLGLSLMEQLKQHPQGTERKHLKKYRDIYVTIVNHPSYRPDDCDAEDTNGNWAIDAFSFAKLFHRLGEEPPRTTLIWGPEIAEPAAPSEAISKDNGKKAKQSKPLSPRSDSSAGKKKTKWPKRFSIFGVR</sequence>
<dbReference type="PROSITE" id="PS50088">
    <property type="entry name" value="ANK_REPEAT"/>
    <property type="match status" value="1"/>
</dbReference>
<organism evidence="3 4">
    <name type="scientific">Orbilia brochopaga</name>
    <dbReference type="NCBI Taxonomy" id="3140254"/>
    <lineage>
        <taxon>Eukaryota</taxon>
        <taxon>Fungi</taxon>
        <taxon>Dikarya</taxon>
        <taxon>Ascomycota</taxon>
        <taxon>Pezizomycotina</taxon>
        <taxon>Orbiliomycetes</taxon>
        <taxon>Orbiliales</taxon>
        <taxon>Orbiliaceae</taxon>
        <taxon>Orbilia</taxon>
    </lineage>
</organism>
<dbReference type="SUPFAM" id="SSF48403">
    <property type="entry name" value="Ankyrin repeat"/>
    <property type="match status" value="1"/>
</dbReference>
<accession>A0AAV9UM78</accession>
<dbReference type="InterPro" id="IPR002110">
    <property type="entry name" value="Ankyrin_rpt"/>
</dbReference>
<evidence type="ECO:0000313" key="4">
    <source>
        <dbReference type="Proteomes" id="UP001375240"/>
    </source>
</evidence>
<proteinExistence type="predicted"/>
<evidence type="ECO:0000313" key="3">
    <source>
        <dbReference type="EMBL" id="KAK6343948.1"/>
    </source>
</evidence>
<dbReference type="Pfam" id="PF00023">
    <property type="entry name" value="Ank"/>
    <property type="match status" value="1"/>
</dbReference>
<dbReference type="Proteomes" id="UP001375240">
    <property type="component" value="Unassembled WGS sequence"/>
</dbReference>
<keyword evidence="4" id="KW-1185">Reference proteome</keyword>
<reference evidence="3 4" key="1">
    <citation type="submission" date="2019-10" db="EMBL/GenBank/DDBJ databases">
        <authorList>
            <person name="Palmer J.M."/>
        </authorList>
    </citation>
    <scope>NUCLEOTIDE SEQUENCE [LARGE SCALE GENOMIC DNA]</scope>
    <source>
        <strain evidence="3 4">TWF696</strain>
    </source>
</reference>
<evidence type="ECO:0000256" key="1">
    <source>
        <dbReference type="PROSITE-ProRule" id="PRU00023"/>
    </source>
</evidence>
<dbReference type="AlphaFoldDB" id="A0AAV9UM78"/>
<name>A0AAV9UM78_9PEZI</name>
<protein>
    <submittedName>
        <fullName evidence="3">Uncharacterized protein</fullName>
    </submittedName>
</protein>